<accession>A0AC35F287</accession>
<dbReference type="Proteomes" id="UP000887580">
    <property type="component" value="Unplaced"/>
</dbReference>
<reference evidence="2" key="1">
    <citation type="submission" date="2022-11" db="UniProtKB">
        <authorList>
            <consortium name="WormBaseParasite"/>
        </authorList>
    </citation>
    <scope>IDENTIFICATION</scope>
</reference>
<dbReference type="WBParaSite" id="PS1159_v2.g13073.t1">
    <property type="protein sequence ID" value="PS1159_v2.g13073.t1"/>
    <property type="gene ID" value="PS1159_v2.g13073"/>
</dbReference>
<protein>
    <submittedName>
        <fullName evidence="2">Uncharacterized protein</fullName>
    </submittedName>
</protein>
<name>A0AC35F287_9BILA</name>
<evidence type="ECO:0000313" key="1">
    <source>
        <dbReference type="Proteomes" id="UP000887580"/>
    </source>
</evidence>
<evidence type="ECO:0000313" key="2">
    <source>
        <dbReference type="WBParaSite" id="PS1159_v2.g13073.t1"/>
    </source>
</evidence>
<organism evidence="1 2">
    <name type="scientific">Panagrolaimus sp. PS1159</name>
    <dbReference type="NCBI Taxonomy" id="55785"/>
    <lineage>
        <taxon>Eukaryota</taxon>
        <taxon>Metazoa</taxon>
        <taxon>Ecdysozoa</taxon>
        <taxon>Nematoda</taxon>
        <taxon>Chromadorea</taxon>
        <taxon>Rhabditida</taxon>
        <taxon>Tylenchina</taxon>
        <taxon>Panagrolaimomorpha</taxon>
        <taxon>Panagrolaimoidea</taxon>
        <taxon>Panagrolaimidae</taxon>
        <taxon>Panagrolaimus</taxon>
    </lineage>
</organism>
<proteinExistence type="predicted"/>
<sequence>YLSEEGRYDSASPRKSLSPRNFRCNDREASRDRSDSRGPPSLDRNTSFRDGRASSSDGGEVENKQMIFISGLPQRLIY</sequence>